<sequence length="151" mass="17034">MAISIYLDANFIIRLVESHHGQNSAHERLWDLVDTGRLTARTSWLTWSEVLVHPLRNGDDALVDVYDRFFAGETAALTCHEIERPTLRRAAELRAHHPSLKSPDAIHLATAAIHDCDWFVSSDARLAVVPQLSYLNPDMPSDLQRFLTAIP</sequence>
<evidence type="ECO:0000313" key="8">
    <source>
        <dbReference type="Proteomes" id="UP000241808"/>
    </source>
</evidence>
<dbReference type="Pfam" id="PF01850">
    <property type="entry name" value="PIN"/>
    <property type="match status" value="1"/>
</dbReference>
<evidence type="ECO:0000256" key="3">
    <source>
        <dbReference type="ARBA" id="ARBA00022723"/>
    </source>
</evidence>
<keyword evidence="8" id="KW-1185">Reference proteome</keyword>
<keyword evidence="3 5" id="KW-0479">Metal-binding</keyword>
<dbReference type="RefSeq" id="WP_108178468.1">
    <property type="nucleotide sequence ID" value="NZ_PZZL01000007.1"/>
</dbReference>
<keyword evidence="2 5" id="KW-0540">Nuclease</keyword>
<dbReference type="AlphaFoldDB" id="A0A2T4Z067"/>
<dbReference type="EC" id="3.1.-.-" evidence="5"/>
<dbReference type="InterPro" id="IPR029060">
    <property type="entry name" value="PIN-like_dom_sf"/>
</dbReference>
<accession>A0A2T4Z067</accession>
<feature type="binding site" evidence="5">
    <location>
        <position position="8"/>
    </location>
    <ligand>
        <name>Mg(2+)</name>
        <dbReference type="ChEBI" id="CHEBI:18420"/>
    </ligand>
</feature>
<keyword evidence="5" id="KW-0800">Toxin</keyword>
<reference evidence="7 8" key="1">
    <citation type="submission" date="2018-04" db="EMBL/GenBank/DDBJ databases">
        <title>Genomic Encyclopedia of Archaeal and Bacterial Type Strains, Phase II (KMG-II): from individual species to whole genera.</title>
        <authorList>
            <person name="Goeker M."/>
        </authorList>
    </citation>
    <scope>NUCLEOTIDE SEQUENCE [LARGE SCALE GENOMIC DNA]</scope>
    <source>
        <strain evidence="7 8">DSM 25521</strain>
    </source>
</reference>
<evidence type="ECO:0000256" key="2">
    <source>
        <dbReference type="ARBA" id="ARBA00022722"/>
    </source>
</evidence>
<evidence type="ECO:0000259" key="6">
    <source>
        <dbReference type="Pfam" id="PF01850"/>
    </source>
</evidence>
<dbReference type="HAMAP" id="MF_00265">
    <property type="entry name" value="VapC_Nob1"/>
    <property type="match status" value="1"/>
</dbReference>
<dbReference type="SUPFAM" id="SSF88723">
    <property type="entry name" value="PIN domain-like"/>
    <property type="match status" value="1"/>
</dbReference>
<keyword evidence="1 5" id="KW-1277">Toxin-antitoxin system</keyword>
<dbReference type="InterPro" id="IPR002716">
    <property type="entry name" value="PIN_dom"/>
</dbReference>
<evidence type="ECO:0000256" key="1">
    <source>
        <dbReference type="ARBA" id="ARBA00022649"/>
    </source>
</evidence>
<dbReference type="Gene3D" id="3.40.50.1010">
    <property type="entry name" value="5'-nuclease"/>
    <property type="match status" value="1"/>
</dbReference>
<comment type="cofactor">
    <cofactor evidence="5">
        <name>Mg(2+)</name>
        <dbReference type="ChEBI" id="CHEBI:18420"/>
    </cofactor>
</comment>
<dbReference type="GO" id="GO:0016787">
    <property type="term" value="F:hydrolase activity"/>
    <property type="evidence" value="ECO:0007669"/>
    <property type="project" value="UniProtKB-KW"/>
</dbReference>
<keyword evidence="4 5" id="KW-0378">Hydrolase</keyword>
<proteinExistence type="inferred from homology"/>
<feature type="domain" description="PIN" evidence="6">
    <location>
        <begin position="5"/>
        <end position="130"/>
    </location>
</feature>
<name>A0A2T4Z067_9HYPH</name>
<gene>
    <name evidence="5" type="primary">vapC</name>
    <name evidence="7" type="ORF">C8P69_10793</name>
</gene>
<dbReference type="GO" id="GO:0004540">
    <property type="term" value="F:RNA nuclease activity"/>
    <property type="evidence" value="ECO:0007669"/>
    <property type="project" value="InterPro"/>
</dbReference>
<dbReference type="GO" id="GO:0000287">
    <property type="term" value="F:magnesium ion binding"/>
    <property type="evidence" value="ECO:0007669"/>
    <property type="project" value="UniProtKB-UniRule"/>
</dbReference>
<dbReference type="InterPro" id="IPR022907">
    <property type="entry name" value="VapC_family"/>
</dbReference>
<keyword evidence="5" id="KW-0460">Magnesium</keyword>
<evidence type="ECO:0000256" key="5">
    <source>
        <dbReference type="HAMAP-Rule" id="MF_00265"/>
    </source>
</evidence>
<dbReference type="Proteomes" id="UP000241808">
    <property type="component" value="Unassembled WGS sequence"/>
</dbReference>
<evidence type="ECO:0000313" key="7">
    <source>
        <dbReference type="EMBL" id="PTM52815.1"/>
    </source>
</evidence>
<comment type="similarity">
    <text evidence="5">Belongs to the PINc/VapC protein family.</text>
</comment>
<evidence type="ECO:0000256" key="4">
    <source>
        <dbReference type="ARBA" id="ARBA00022801"/>
    </source>
</evidence>
<feature type="binding site" evidence="5">
    <location>
        <position position="104"/>
    </location>
    <ligand>
        <name>Mg(2+)</name>
        <dbReference type="ChEBI" id="CHEBI:18420"/>
    </ligand>
</feature>
<dbReference type="GO" id="GO:0090729">
    <property type="term" value="F:toxin activity"/>
    <property type="evidence" value="ECO:0007669"/>
    <property type="project" value="UniProtKB-KW"/>
</dbReference>
<comment type="caution">
    <text evidence="7">The sequence shown here is derived from an EMBL/GenBank/DDBJ whole genome shotgun (WGS) entry which is preliminary data.</text>
</comment>
<comment type="function">
    <text evidence="5">Toxic component of a toxin-antitoxin (TA) system. An RNase.</text>
</comment>
<dbReference type="EMBL" id="PZZL01000007">
    <property type="protein sequence ID" value="PTM52815.1"/>
    <property type="molecule type" value="Genomic_DNA"/>
</dbReference>
<protein>
    <recommendedName>
        <fullName evidence="5">Ribonuclease VapC</fullName>
        <shortName evidence="5">RNase VapC</shortName>
        <ecNumber evidence="5">3.1.-.-</ecNumber>
    </recommendedName>
    <alternativeName>
        <fullName evidence="5">Toxin VapC</fullName>
    </alternativeName>
</protein>
<organism evidence="7 8">
    <name type="scientific">Phreatobacter oligotrophus</name>
    <dbReference type="NCBI Taxonomy" id="1122261"/>
    <lineage>
        <taxon>Bacteria</taxon>
        <taxon>Pseudomonadati</taxon>
        <taxon>Pseudomonadota</taxon>
        <taxon>Alphaproteobacteria</taxon>
        <taxon>Hyphomicrobiales</taxon>
        <taxon>Phreatobacteraceae</taxon>
        <taxon>Phreatobacter</taxon>
    </lineage>
</organism>
<dbReference type="OrthoDB" id="574461at2"/>